<evidence type="ECO:0000313" key="3">
    <source>
        <dbReference type="Proteomes" id="UP000029556"/>
    </source>
</evidence>
<accession>A0A095ZNZ0</accession>
<evidence type="ECO:0008006" key="4">
    <source>
        <dbReference type="Google" id="ProtNLM"/>
    </source>
</evidence>
<dbReference type="EMBL" id="JRNN01000027">
    <property type="protein sequence ID" value="KGF36393.1"/>
    <property type="molecule type" value="Genomic_DNA"/>
</dbReference>
<sequence>MIDAKAPDIDKKIWLIIMLVFLPILIFRDFTPANEGRYLIIVDEAIRSGNFLSFTLHGELYADKPPFYLWLVMLCRWILGGHHMIMLSLLSFIPACSITAIMLPWTNNLFSEQNQNVVAGCMILLSLFLIVSAM</sequence>
<organism evidence="2 3">
    <name type="scientific">Hoylesella buccalis DNF00853</name>
    <dbReference type="NCBI Taxonomy" id="1401074"/>
    <lineage>
        <taxon>Bacteria</taxon>
        <taxon>Pseudomonadati</taxon>
        <taxon>Bacteroidota</taxon>
        <taxon>Bacteroidia</taxon>
        <taxon>Bacteroidales</taxon>
        <taxon>Prevotellaceae</taxon>
        <taxon>Hoylesella</taxon>
    </lineage>
</organism>
<feature type="transmembrane region" description="Helical" evidence="1">
    <location>
        <begin position="117"/>
        <end position="133"/>
    </location>
</feature>
<evidence type="ECO:0000313" key="2">
    <source>
        <dbReference type="EMBL" id="KGF36393.1"/>
    </source>
</evidence>
<proteinExistence type="predicted"/>
<comment type="caution">
    <text evidence="2">The sequence shown here is derived from an EMBL/GenBank/DDBJ whole genome shotgun (WGS) entry which is preliminary data.</text>
</comment>
<gene>
    <name evidence="2" type="ORF">HMPREF2137_01890</name>
</gene>
<feature type="transmembrane region" description="Helical" evidence="1">
    <location>
        <begin position="84"/>
        <end position="105"/>
    </location>
</feature>
<feature type="transmembrane region" description="Helical" evidence="1">
    <location>
        <begin position="12"/>
        <end position="30"/>
    </location>
</feature>
<name>A0A095ZNZ0_9BACT</name>
<keyword evidence="1" id="KW-0812">Transmembrane</keyword>
<dbReference type="Proteomes" id="UP000029556">
    <property type="component" value="Unassembled WGS sequence"/>
</dbReference>
<keyword evidence="1" id="KW-1133">Transmembrane helix</keyword>
<reference evidence="2 3" key="1">
    <citation type="submission" date="2014-07" db="EMBL/GenBank/DDBJ databases">
        <authorList>
            <person name="McCorrison J."/>
            <person name="Sanka R."/>
            <person name="Torralba M."/>
            <person name="Gillis M."/>
            <person name="Haft D.H."/>
            <person name="Methe B."/>
            <person name="Sutton G."/>
            <person name="Nelson K.E."/>
        </authorList>
    </citation>
    <scope>NUCLEOTIDE SEQUENCE [LARGE SCALE GENOMIC DNA]</scope>
    <source>
        <strain evidence="2 3">DNF00853</strain>
    </source>
</reference>
<keyword evidence="1" id="KW-0472">Membrane</keyword>
<dbReference type="AlphaFoldDB" id="A0A095ZNZ0"/>
<evidence type="ECO:0000256" key="1">
    <source>
        <dbReference type="SAM" id="Phobius"/>
    </source>
</evidence>
<protein>
    <recommendedName>
        <fullName evidence="4">Glycosyltransferase RgtA/B/C/D-like domain-containing protein</fullName>
    </recommendedName>
</protein>
<dbReference type="RefSeq" id="WP_036871759.1">
    <property type="nucleotide sequence ID" value="NZ_JRNN01000027.1"/>
</dbReference>
<dbReference type="OrthoDB" id="8353433at2"/>